<comment type="caution">
    <text evidence="1">The sequence shown here is derived from an EMBL/GenBank/DDBJ whole genome shotgun (WGS) entry which is preliminary data.</text>
</comment>
<dbReference type="EMBL" id="JAJSOF020000027">
    <property type="protein sequence ID" value="KAJ4433537.1"/>
    <property type="molecule type" value="Genomic_DNA"/>
</dbReference>
<accession>A0ABQ8SIQ0</accession>
<protein>
    <submittedName>
        <fullName evidence="1">Uncharacterized protein</fullName>
    </submittedName>
</protein>
<name>A0ABQ8SIQ0_PERAM</name>
<organism evidence="1 2">
    <name type="scientific">Periplaneta americana</name>
    <name type="common">American cockroach</name>
    <name type="synonym">Blatta americana</name>
    <dbReference type="NCBI Taxonomy" id="6978"/>
    <lineage>
        <taxon>Eukaryota</taxon>
        <taxon>Metazoa</taxon>
        <taxon>Ecdysozoa</taxon>
        <taxon>Arthropoda</taxon>
        <taxon>Hexapoda</taxon>
        <taxon>Insecta</taxon>
        <taxon>Pterygota</taxon>
        <taxon>Neoptera</taxon>
        <taxon>Polyneoptera</taxon>
        <taxon>Dictyoptera</taxon>
        <taxon>Blattodea</taxon>
        <taxon>Blattoidea</taxon>
        <taxon>Blattidae</taxon>
        <taxon>Blattinae</taxon>
        <taxon>Periplaneta</taxon>
    </lineage>
</organism>
<evidence type="ECO:0000313" key="2">
    <source>
        <dbReference type="Proteomes" id="UP001148838"/>
    </source>
</evidence>
<sequence length="143" mass="14652">VADKMSSAVKLLPLSHISTIQMRCNSGPRALDCCPPAGPSMGQQFIVTMNPATSGKSSTRSSGYRQKALAEIRNSLLPFANIGSLGENLGSSAASTISTLSTTSGVSSASGHSGISATSNGVEKDLTALRQALAQLMNMGYSE</sequence>
<evidence type="ECO:0000313" key="1">
    <source>
        <dbReference type="EMBL" id="KAJ4433537.1"/>
    </source>
</evidence>
<feature type="non-terminal residue" evidence="1">
    <location>
        <position position="143"/>
    </location>
</feature>
<proteinExistence type="predicted"/>
<reference evidence="1 2" key="1">
    <citation type="journal article" date="2022" name="Allergy">
        <title>Genome assembly and annotation of Periplaneta americana reveal a comprehensive cockroach allergen profile.</title>
        <authorList>
            <person name="Wang L."/>
            <person name="Xiong Q."/>
            <person name="Saelim N."/>
            <person name="Wang L."/>
            <person name="Nong W."/>
            <person name="Wan A.T."/>
            <person name="Shi M."/>
            <person name="Liu X."/>
            <person name="Cao Q."/>
            <person name="Hui J.H.L."/>
            <person name="Sookrung N."/>
            <person name="Leung T.F."/>
            <person name="Tungtrongchitr A."/>
            <person name="Tsui S.K.W."/>
        </authorList>
    </citation>
    <scope>NUCLEOTIDE SEQUENCE [LARGE SCALE GENOMIC DNA]</scope>
    <source>
        <strain evidence="1">PWHHKU_190912</strain>
    </source>
</reference>
<dbReference type="Proteomes" id="UP001148838">
    <property type="component" value="Unassembled WGS sequence"/>
</dbReference>
<feature type="non-terminal residue" evidence="1">
    <location>
        <position position="1"/>
    </location>
</feature>
<keyword evidence="2" id="KW-1185">Reference proteome</keyword>
<gene>
    <name evidence="1" type="ORF">ANN_15846</name>
</gene>